<evidence type="ECO:0000313" key="3">
    <source>
        <dbReference type="Proteomes" id="UP001500889"/>
    </source>
</evidence>
<dbReference type="EMBL" id="AP029267">
    <property type="protein sequence ID" value="BFG04028.1"/>
    <property type="molecule type" value="Genomic_DNA"/>
</dbReference>
<proteinExistence type="predicted"/>
<sequence length="89" mass="9550">MLKFCSLRRGKESTGQRVSKSSSLRLQDQVQLSDTQLLRMLQAQREHGPLILALSSSGTSPTGTCRNCGTPYASRKVPQNGAAAEATGE</sequence>
<evidence type="ECO:0000313" key="2">
    <source>
        <dbReference type="EMBL" id="BFG04028.1"/>
    </source>
</evidence>
<name>A0AAU9G6B0_DROMD</name>
<feature type="region of interest" description="Disordered" evidence="1">
    <location>
        <begin position="1"/>
        <end position="24"/>
    </location>
</feature>
<feature type="region of interest" description="Disordered" evidence="1">
    <location>
        <begin position="70"/>
        <end position="89"/>
    </location>
</feature>
<gene>
    <name evidence="2" type="ORF">DMAD_03100</name>
</gene>
<protein>
    <submittedName>
        <fullName evidence="2">Sorbin and SH3 domain-containing protein 1</fullName>
    </submittedName>
</protein>
<keyword evidence="3" id="KW-1185">Reference proteome</keyword>
<evidence type="ECO:0000256" key="1">
    <source>
        <dbReference type="SAM" id="MobiDB-lite"/>
    </source>
</evidence>
<organism evidence="2 3">
    <name type="scientific">Drosophila madeirensis</name>
    <name type="common">Fruit fly</name>
    <dbReference type="NCBI Taxonomy" id="30013"/>
    <lineage>
        <taxon>Eukaryota</taxon>
        <taxon>Metazoa</taxon>
        <taxon>Ecdysozoa</taxon>
        <taxon>Arthropoda</taxon>
        <taxon>Hexapoda</taxon>
        <taxon>Insecta</taxon>
        <taxon>Pterygota</taxon>
        <taxon>Neoptera</taxon>
        <taxon>Endopterygota</taxon>
        <taxon>Diptera</taxon>
        <taxon>Brachycera</taxon>
        <taxon>Muscomorpha</taxon>
        <taxon>Ephydroidea</taxon>
        <taxon>Drosophilidae</taxon>
        <taxon>Drosophila</taxon>
        <taxon>Sophophora</taxon>
    </lineage>
</organism>
<dbReference type="Proteomes" id="UP001500889">
    <property type="component" value="Chromosome E"/>
</dbReference>
<reference evidence="2 3" key="1">
    <citation type="submission" date="2024-02" db="EMBL/GenBank/DDBJ databases">
        <title>A chromosome-level genome assembly of Drosophila madeirensis, a fruit fly species endemic to Madeira island.</title>
        <authorList>
            <person name="Tomihara K."/>
            <person name="Llopart A."/>
            <person name="Yamamoto D."/>
        </authorList>
    </citation>
    <scope>NUCLEOTIDE SEQUENCE [LARGE SCALE GENOMIC DNA]</scope>
    <source>
        <strain evidence="2 3">RF1</strain>
    </source>
</reference>
<accession>A0AAU9G6B0</accession>
<feature type="compositionally biased region" description="Polar residues" evidence="1">
    <location>
        <begin position="15"/>
        <end position="24"/>
    </location>
</feature>
<dbReference type="AlphaFoldDB" id="A0AAU9G6B0"/>